<dbReference type="InterPro" id="IPR035437">
    <property type="entry name" value="SNase_OB-fold_sf"/>
</dbReference>
<dbReference type="CDD" id="cd20379">
    <property type="entry name" value="Tudor_dTUD-like"/>
    <property type="match status" value="1"/>
</dbReference>
<dbReference type="Gene3D" id="2.30.30.140">
    <property type="match status" value="5"/>
</dbReference>
<keyword evidence="3" id="KW-1185">Reference proteome</keyword>
<feature type="domain" description="Tudor" evidence="1">
    <location>
        <begin position="58"/>
        <end position="118"/>
    </location>
</feature>
<dbReference type="AlphaFoldDB" id="A0A9J6BT51"/>
<name>A0A9J6BT51_POLVA</name>
<protein>
    <recommendedName>
        <fullName evidence="1">Tudor domain-containing protein</fullName>
    </recommendedName>
</protein>
<accession>A0A9J6BT51</accession>
<proteinExistence type="predicted"/>
<dbReference type="EMBL" id="JADBJN010000003">
    <property type="protein sequence ID" value="KAG5673052.1"/>
    <property type="molecule type" value="Genomic_DNA"/>
</dbReference>
<evidence type="ECO:0000313" key="2">
    <source>
        <dbReference type="EMBL" id="KAG5673052.1"/>
    </source>
</evidence>
<dbReference type="Proteomes" id="UP001107558">
    <property type="component" value="Chromosome 3"/>
</dbReference>
<dbReference type="SUPFAM" id="SSF63748">
    <property type="entry name" value="Tudor/PWWP/MBT"/>
    <property type="match status" value="4"/>
</dbReference>
<sequence length="1035" mass="118956">MMNSSKKASLYQVKITKIEQFLEFIKITAQNLNDLNYIQLSTNLESIFKSAKALKDEELELGETYIAKIFNDSDFQRCRILDSDDFSSVSMVDFIDLGSHGRVKYNDLRAFPENSELKSLPPISKEFILGELYIFQNDPYKIKKLEDLITNKFATMQITGQNETEKIVELYFAQSSFVRDIVMKHPILNTAFKLISLKEQLEMLNIKQTNVAAASKVTEISKVNYPLPQEFFEPNGCDVIISAYERGPKDFYVQLNGSLEKYQNLNIKLRSDKASLKHTPFPKVNELYAAVIEYNSVERAMVLRKMSDSLYLVRLVDYGSKRIINVAQICELPNEFKIEPFAWKFALSNVEELNHLNMSELNFYFFYITRDKKLRLHVNKKAEERGEPNLCSLFDGNMNILARIKNFNPRTLKYPVQVPLQIGTTIKARVSSLESSKTFYIIKDNITPPKLFEELEIFTSCRLENPKKDNVCCLLLKGKSYRGIVLKRLSSFAVTCQLVDTGRIDDFTAHEVKIMIEKFTKLPPKAYKCSLYGFDDKKLGMFSKSLKDICNNNQAFNVTVKEFKDGIYYVKLETEDKKDVLEEIMKVPTLTISPARRSILQPQRSNSFRNSPANRKILEPLKLSEFDWNMEDDLNDSWSSEGSLEKENSNKNMAVITSVQSPNDFVIQLIDSIPKMNEFFNELQKLGEQADPLTAFEKSEMCLIKNPYTKQWCRTMIIDSTFDQDKIEIKLKNVDDGVIYTVDDATVLKKYPFQCLTVVNFGIRCSLPVKISKKNLNEATEVMIHLIGKNIQYELICANEIANIIDVKVFEGKRRIKSLIYELVKSDLAIKLEYIPGGFALAQVVHIENLSEFYIILDKDKGIHEQLMSHLQFFERKPLQCLKINRIIMAMNGINKQWERAQIIGVKDDEVEVKFIDHGSIQEVNIDETAEMCHNESWDPFAMCCSIYMPKNVDPKTIAAVELFKEIAKERKIFGVKMMKSTRKCSVVQLMLEGTGNIGEKIMEDFGNKLISLCDTISNATDNSSESSIMDDDDQ</sequence>
<evidence type="ECO:0000259" key="1">
    <source>
        <dbReference type="PROSITE" id="PS50304"/>
    </source>
</evidence>
<gene>
    <name evidence="2" type="ORF">PVAND_003129</name>
</gene>
<dbReference type="PANTHER" id="PTHR16442">
    <property type="entry name" value="RING FINGER PROTEIN 17"/>
    <property type="match status" value="1"/>
</dbReference>
<comment type="caution">
    <text evidence="2">The sequence shown here is derived from an EMBL/GenBank/DDBJ whole genome shotgun (WGS) entry which is preliminary data.</text>
</comment>
<dbReference type="InterPro" id="IPR002999">
    <property type="entry name" value="Tudor"/>
</dbReference>
<dbReference type="SMART" id="SM00333">
    <property type="entry name" value="TUDOR"/>
    <property type="match status" value="4"/>
</dbReference>
<evidence type="ECO:0000313" key="3">
    <source>
        <dbReference type="Proteomes" id="UP001107558"/>
    </source>
</evidence>
<dbReference type="OrthoDB" id="5800423at2759"/>
<dbReference type="Gene3D" id="2.40.50.90">
    <property type="match status" value="3"/>
</dbReference>
<dbReference type="PANTHER" id="PTHR16442:SF1">
    <property type="entry name" value="RING FINGER PROTEIN 17"/>
    <property type="match status" value="1"/>
</dbReference>
<reference evidence="2" key="1">
    <citation type="submission" date="2021-03" db="EMBL/GenBank/DDBJ databases">
        <title>Chromosome level genome of the anhydrobiotic midge Polypedilum vanderplanki.</title>
        <authorList>
            <person name="Yoshida Y."/>
            <person name="Kikawada T."/>
            <person name="Gusev O."/>
        </authorList>
    </citation>
    <scope>NUCLEOTIDE SEQUENCE</scope>
    <source>
        <strain evidence="2">NIAS01</strain>
        <tissue evidence="2">Whole body or cell culture</tissue>
    </source>
</reference>
<dbReference type="GO" id="GO:0005737">
    <property type="term" value="C:cytoplasm"/>
    <property type="evidence" value="ECO:0007669"/>
    <property type="project" value="UniProtKB-ARBA"/>
</dbReference>
<dbReference type="Pfam" id="PF00567">
    <property type="entry name" value="TUDOR"/>
    <property type="match status" value="5"/>
</dbReference>
<dbReference type="PROSITE" id="PS50304">
    <property type="entry name" value="TUDOR"/>
    <property type="match status" value="1"/>
</dbReference>
<organism evidence="2 3">
    <name type="scientific">Polypedilum vanderplanki</name>
    <name type="common">Sleeping chironomid midge</name>
    <dbReference type="NCBI Taxonomy" id="319348"/>
    <lineage>
        <taxon>Eukaryota</taxon>
        <taxon>Metazoa</taxon>
        <taxon>Ecdysozoa</taxon>
        <taxon>Arthropoda</taxon>
        <taxon>Hexapoda</taxon>
        <taxon>Insecta</taxon>
        <taxon>Pterygota</taxon>
        <taxon>Neoptera</taxon>
        <taxon>Endopterygota</taxon>
        <taxon>Diptera</taxon>
        <taxon>Nematocera</taxon>
        <taxon>Chironomoidea</taxon>
        <taxon>Chironomidae</taxon>
        <taxon>Chironominae</taxon>
        <taxon>Polypedilum</taxon>
        <taxon>Polypedilum</taxon>
    </lineage>
</organism>